<dbReference type="GO" id="GO:0000462">
    <property type="term" value="P:maturation of SSU-rRNA from tricistronic rRNA transcript (SSU-rRNA, 5.8S rRNA, LSU-rRNA)"/>
    <property type="evidence" value="ECO:0007669"/>
    <property type="project" value="TreeGrafter"/>
</dbReference>
<feature type="region of interest" description="Disordered" evidence="5">
    <location>
        <begin position="432"/>
        <end position="465"/>
    </location>
</feature>
<accession>A0A448YT22</accession>
<gene>
    <name evidence="7" type="ORF">BRENAR_LOCUS4798</name>
</gene>
<dbReference type="FunCoup" id="A0A448YT22">
    <property type="interactions" value="415"/>
</dbReference>
<dbReference type="InParanoid" id="A0A448YT22"/>
<dbReference type="PANTHER" id="PTHR13237">
    <property type="entry name" value="SOMETHING ABOUT SILENCING PROTEIN 10-RELATED"/>
    <property type="match status" value="1"/>
</dbReference>
<feature type="compositionally biased region" description="Basic residues" evidence="5">
    <location>
        <begin position="527"/>
        <end position="554"/>
    </location>
</feature>
<dbReference type="OrthoDB" id="1924577at2759"/>
<feature type="compositionally biased region" description="Acidic residues" evidence="5">
    <location>
        <begin position="110"/>
        <end position="134"/>
    </location>
</feature>
<evidence type="ECO:0000313" key="7">
    <source>
        <dbReference type="EMBL" id="VEU24069.1"/>
    </source>
</evidence>
<dbReference type="PANTHER" id="PTHR13237:SF8">
    <property type="entry name" value="SOMETHING ABOUT SILENCING PROTEIN 10"/>
    <property type="match status" value="1"/>
</dbReference>
<feature type="compositionally biased region" description="Acidic residues" evidence="5">
    <location>
        <begin position="32"/>
        <end position="46"/>
    </location>
</feature>
<feature type="compositionally biased region" description="Acidic residues" evidence="5">
    <location>
        <begin position="63"/>
        <end position="98"/>
    </location>
</feature>
<keyword evidence="4" id="KW-0175">Coiled coil</keyword>
<evidence type="ECO:0000259" key="6">
    <source>
        <dbReference type="Pfam" id="PF09368"/>
    </source>
</evidence>
<keyword evidence="3" id="KW-0539">Nucleus</keyword>
<dbReference type="Proteomes" id="UP000290900">
    <property type="component" value="Unassembled WGS sequence"/>
</dbReference>
<protein>
    <submittedName>
        <fullName evidence="7">DEKNAAC105230</fullName>
    </submittedName>
</protein>
<dbReference type="InterPro" id="IPR018972">
    <property type="entry name" value="Sas10_C_dom"/>
</dbReference>
<feature type="compositionally biased region" description="Basic and acidic residues" evidence="5">
    <location>
        <begin position="432"/>
        <end position="444"/>
    </location>
</feature>
<evidence type="ECO:0000256" key="3">
    <source>
        <dbReference type="ARBA" id="ARBA00023242"/>
    </source>
</evidence>
<organism evidence="7 8">
    <name type="scientific">Brettanomyces naardenensis</name>
    <name type="common">Yeast</name>
    <dbReference type="NCBI Taxonomy" id="13370"/>
    <lineage>
        <taxon>Eukaryota</taxon>
        <taxon>Fungi</taxon>
        <taxon>Dikarya</taxon>
        <taxon>Ascomycota</taxon>
        <taxon>Saccharomycotina</taxon>
        <taxon>Pichiomycetes</taxon>
        <taxon>Pichiales</taxon>
        <taxon>Pichiaceae</taxon>
        <taxon>Brettanomyces</taxon>
    </lineage>
</organism>
<comment type="similarity">
    <text evidence="2">Belongs to the SAS10 family.</text>
</comment>
<feature type="region of interest" description="Disordered" evidence="5">
    <location>
        <begin position="191"/>
        <end position="210"/>
    </location>
</feature>
<sequence length="584" mass="68018">MVKGGKSGNRTHSRNRETASRNHRQSRHQEPELEDVGMDEVDEFEQEKEKILLKEAGWNSKEVEEEDEEEQEEAVLGIEGEEGDEDEDDQGDDEDQADIEQYRRKLQGPVDEDEEEYFIDNEDKEGEEEADSDDAAWGNDKGDYYGAEDLEEEEEEDAKEMEKEAIRIQKKHLEELNMDDYMLDETIDEWKTEDNEEKKESKEKENVDVSKLDKSAQRELLNRRYPEFIPLTKEYESLKGVLEELKKKRNEENSDNEVVNMKFSTLSSYLGTVATYFAIFLSKLREGEQFSMKDESIMESILNSREIWYEARGIGEEVEEIDDGEDLEGEDLEGEDLEAQEVEEVEEVEGVEESEEPEDTTDEPVVHTIKHLKRKGIEDIDEVDAEEKRGHRKTLGFYTSKIDQKEKKKMNRFQGDEDIPYKERLFERQQRLIEEARKRGDRSNRNAPGVDLDGDDDGNDDEVVGTGEDYYEKIKMKKEGKKVARRQAHELVVKAAREGKLAEIEENVGEDGKRAINYQILKNRGLTKKRKKEDRNARVKKRKRYSEAKKKLKSVRSVYKTPEGPYQGETTGIKKNISRSVKLN</sequence>
<name>A0A448YT22_BRENA</name>
<feature type="region of interest" description="Disordered" evidence="5">
    <location>
        <begin position="1"/>
        <end position="161"/>
    </location>
</feature>
<evidence type="ECO:0000256" key="1">
    <source>
        <dbReference type="ARBA" id="ARBA00004123"/>
    </source>
</evidence>
<dbReference type="AlphaFoldDB" id="A0A448YT22"/>
<feature type="compositionally biased region" description="Acidic residues" evidence="5">
    <location>
        <begin position="452"/>
        <end position="463"/>
    </location>
</feature>
<reference evidence="7 8" key="1">
    <citation type="submission" date="2018-12" db="EMBL/GenBank/DDBJ databases">
        <authorList>
            <person name="Tiukova I."/>
            <person name="Dainat J."/>
        </authorList>
    </citation>
    <scope>NUCLEOTIDE SEQUENCE [LARGE SCALE GENOMIC DNA]</scope>
</reference>
<feature type="coiled-coil region" evidence="4">
    <location>
        <begin position="235"/>
        <end position="262"/>
    </location>
</feature>
<evidence type="ECO:0000256" key="2">
    <source>
        <dbReference type="ARBA" id="ARBA00010979"/>
    </source>
</evidence>
<evidence type="ECO:0000256" key="5">
    <source>
        <dbReference type="SAM" id="MobiDB-lite"/>
    </source>
</evidence>
<evidence type="ECO:0000256" key="4">
    <source>
        <dbReference type="SAM" id="Coils"/>
    </source>
</evidence>
<dbReference type="STRING" id="13370.A0A448YT22"/>
<proteinExistence type="inferred from homology"/>
<feature type="region of interest" description="Disordered" evidence="5">
    <location>
        <begin position="527"/>
        <end position="584"/>
    </location>
</feature>
<evidence type="ECO:0000313" key="8">
    <source>
        <dbReference type="Proteomes" id="UP000290900"/>
    </source>
</evidence>
<comment type="subcellular location">
    <subcellularLocation>
        <location evidence="1">Nucleus</location>
    </subcellularLocation>
</comment>
<feature type="domain" description="Sas10 C-terminal" evidence="6">
    <location>
        <begin position="510"/>
        <end position="583"/>
    </location>
</feature>
<feature type="compositionally biased region" description="Acidic residues" evidence="5">
    <location>
        <begin position="146"/>
        <end position="159"/>
    </location>
</feature>
<dbReference type="Pfam" id="PF09368">
    <property type="entry name" value="Sas10"/>
    <property type="match status" value="1"/>
</dbReference>
<keyword evidence="8" id="KW-1185">Reference proteome</keyword>
<dbReference type="GO" id="GO:0032040">
    <property type="term" value="C:small-subunit processome"/>
    <property type="evidence" value="ECO:0007669"/>
    <property type="project" value="TreeGrafter"/>
</dbReference>
<dbReference type="EMBL" id="CAACVR010000067">
    <property type="protein sequence ID" value="VEU24069.1"/>
    <property type="molecule type" value="Genomic_DNA"/>
</dbReference>